<reference evidence="3 4" key="1">
    <citation type="submission" date="2006-02" db="EMBL/GenBank/DDBJ databases">
        <authorList>
            <person name="Pinhassi J."/>
            <person name="Pedros-Alio C."/>
            <person name="Ferriera S."/>
            <person name="Johnson J."/>
            <person name="Kravitz S."/>
            <person name="Halpern A."/>
            <person name="Remington K."/>
            <person name="Beeson K."/>
            <person name="Tran B."/>
            <person name="Rogers Y.-H."/>
            <person name="Friedman R."/>
            <person name="Venter J.C."/>
        </authorList>
    </citation>
    <scope>NUCLEOTIDE SEQUENCE [LARGE SCALE GENOMIC DNA]</scope>
    <source>
        <strain evidence="3 4">MED92</strain>
    </source>
</reference>
<organism evidence="3 4">
    <name type="scientific">Neptuniibacter caesariensis</name>
    <dbReference type="NCBI Taxonomy" id="207954"/>
    <lineage>
        <taxon>Bacteria</taxon>
        <taxon>Pseudomonadati</taxon>
        <taxon>Pseudomonadota</taxon>
        <taxon>Gammaproteobacteria</taxon>
        <taxon>Oceanospirillales</taxon>
        <taxon>Oceanospirillaceae</taxon>
        <taxon>Neptuniibacter</taxon>
    </lineage>
</organism>
<keyword evidence="4" id="KW-1185">Reference proteome</keyword>
<feature type="compositionally biased region" description="Basic and acidic residues" evidence="1">
    <location>
        <begin position="605"/>
        <end position="614"/>
    </location>
</feature>
<dbReference type="InterPro" id="IPR036397">
    <property type="entry name" value="RNaseH_sf"/>
</dbReference>
<name>A0A7U8C5P8_NEPCE</name>
<comment type="caution">
    <text evidence="3">The sequence shown here is derived from an EMBL/GenBank/DDBJ whole genome shotgun (WGS) entry which is preliminary data.</text>
</comment>
<dbReference type="AlphaFoldDB" id="A0A7U8C5P8"/>
<gene>
    <name evidence="3" type="ORF">MED92_10069</name>
</gene>
<feature type="domain" description="Integrase catalytic" evidence="2">
    <location>
        <begin position="239"/>
        <end position="449"/>
    </location>
</feature>
<accession>A0A7U8C5P8</accession>
<dbReference type="Proteomes" id="UP000002171">
    <property type="component" value="Unassembled WGS sequence"/>
</dbReference>
<dbReference type="EMBL" id="AAOW01000004">
    <property type="protein sequence ID" value="EAR62043.1"/>
    <property type="molecule type" value="Genomic_DNA"/>
</dbReference>
<dbReference type="GO" id="GO:0015074">
    <property type="term" value="P:DNA integration"/>
    <property type="evidence" value="ECO:0007669"/>
    <property type="project" value="InterPro"/>
</dbReference>
<dbReference type="RefSeq" id="WP_007019680.1">
    <property type="nucleotide sequence ID" value="NZ_CH724125.1"/>
</dbReference>
<dbReference type="PROSITE" id="PS50994">
    <property type="entry name" value="INTEGRASE"/>
    <property type="match status" value="1"/>
</dbReference>
<feature type="region of interest" description="Disordered" evidence="1">
    <location>
        <begin position="557"/>
        <end position="654"/>
    </location>
</feature>
<dbReference type="SUPFAM" id="SSF53098">
    <property type="entry name" value="Ribonuclease H-like"/>
    <property type="match status" value="1"/>
</dbReference>
<evidence type="ECO:0000313" key="4">
    <source>
        <dbReference type="Proteomes" id="UP000002171"/>
    </source>
</evidence>
<evidence type="ECO:0000256" key="1">
    <source>
        <dbReference type="SAM" id="MobiDB-lite"/>
    </source>
</evidence>
<protein>
    <recommendedName>
        <fullName evidence="2">Integrase catalytic domain-containing protein</fullName>
    </recommendedName>
</protein>
<dbReference type="InterPro" id="IPR001584">
    <property type="entry name" value="Integrase_cat-core"/>
</dbReference>
<sequence>MNHPVFVDGAQVVYENVLMTVTRLPGDWVSFTTKKLNVKPISLTIQEAIGRLHQSIFPANHKQEVSYKLELSESDVVEIQRKQVYVDELLYRSKTGGPGGTKLRQEVISYVRSQHPEDELGASPAALARWLHAHQNHPHGLASTLRRPSKTRASRFSDDERAYAIEKMEQYLFVEQRPTLQEVFDKYVDDLKEEYGEDANYPCYKTFSDWVGKYINPFDLLKTQFGKRHFSNETRIALKRYAPKKILERVEADAVSLAVGIMDEEGHFLGRVTLFTVVDCYSRAVLGIQVSIGSGERQSSAIDSIKHAISYKDPDSYSDEAINDWPMFGAPIRIVVDGGPAYKGIRTQAFIQETTGQSQIVQTYQGRKKPFVESFNNTLRRTFAKSLPGYLGKQEDQKKLDVSIEDVTCMTLDQFYDALTHWIIDEYHQAPHSGLGGDMTPHKKWVENAKKYPPEYPSNYEQIRYRRGDVRRCKISGTNGHLGITLNYIRYNDSGRLQEICMKLERMEEEPYVTCEYSPNDITSITVIDPFTEESFEIQTYDERVVDGMTLAEFKAAYPPPKKEKGYSRARVSRKSKTLADAQKVADKKKHDLKGKKSSPANTEGIRENMDEFRTPPTPDVPPEKTEKPAQPTTESHSDDDDEILNNKQGLDYV</sequence>
<evidence type="ECO:0000313" key="3">
    <source>
        <dbReference type="EMBL" id="EAR62043.1"/>
    </source>
</evidence>
<dbReference type="OrthoDB" id="501284at2"/>
<dbReference type="InterPro" id="IPR012337">
    <property type="entry name" value="RNaseH-like_sf"/>
</dbReference>
<evidence type="ECO:0000259" key="2">
    <source>
        <dbReference type="PROSITE" id="PS50994"/>
    </source>
</evidence>
<dbReference type="Gene3D" id="3.30.420.10">
    <property type="entry name" value="Ribonuclease H-like superfamily/Ribonuclease H"/>
    <property type="match status" value="1"/>
</dbReference>
<dbReference type="GO" id="GO:0003676">
    <property type="term" value="F:nucleic acid binding"/>
    <property type="evidence" value="ECO:0007669"/>
    <property type="project" value="InterPro"/>
</dbReference>
<proteinExistence type="predicted"/>